<protein>
    <submittedName>
        <fullName evidence="2">Crp/Fnr family transcriptional regulator</fullName>
    </submittedName>
</protein>
<dbReference type="CDD" id="cd00038">
    <property type="entry name" value="CAP_ED"/>
    <property type="match status" value="1"/>
</dbReference>
<evidence type="ECO:0000259" key="1">
    <source>
        <dbReference type="PROSITE" id="PS50042"/>
    </source>
</evidence>
<dbReference type="InterPro" id="IPR018490">
    <property type="entry name" value="cNMP-bd_dom_sf"/>
</dbReference>
<dbReference type="SUPFAM" id="SSF51206">
    <property type="entry name" value="cAMP-binding domain-like"/>
    <property type="match status" value="1"/>
</dbReference>
<dbReference type="AlphaFoldDB" id="A0A5D4GS01"/>
<feature type="domain" description="Cyclic nucleotide-binding" evidence="1">
    <location>
        <begin position="10"/>
        <end position="113"/>
    </location>
</feature>
<name>A0A5D4GS01_9SPHI</name>
<organism evidence="2 3">
    <name type="scientific">Sphingobacterium phlebotomi</name>
    <dbReference type="NCBI Taxonomy" id="2605433"/>
    <lineage>
        <taxon>Bacteria</taxon>
        <taxon>Pseudomonadati</taxon>
        <taxon>Bacteroidota</taxon>
        <taxon>Sphingobacteriia</taxon>
        <taxon>Sphingobacteriales</taxon>
        <taxon>Sphingobacteriaceae</taxon>
        <taxon>Sphingobacterium</taxon>
    </lineage>
</organism>
<accession>A0A5D4GS01</accession>
<dbReference type="PROSITE" id="PS50042">
    <property type="entry name" value="CNMP_BINDING_3"/>
    <property type="match status" value="1"/>
</dbReference>
<evidence type="ECO:0000313" key="2">
    <source>
        <dbReference type="EMBL" id="TYR30822.1"/>
    </source>
</evidence>
<dbReference type="RefSeq" id="WP_148921326.1">
    <property type="nucleotide sequence ID" value="NZ_VTAV01000031.1"/>
</dbReference>
<dbReference type="InterPro" id="IPR014710">
    <property type="entry name" value="RmlC-like_jellyroll"/>
</dbReference>
<comment type="caution">
    <text evidence="2">The sequence shown here is derived from an EMBL/GenBank/DDBJ whole genome shotgun (WGS) entry which is preliminary data.</text>
</comment>
<dbReference type="EMBL" id="VTAV01000031">
    <property type="protein sequence ID" value="TYR30822.1"/>
    <property type="molecule type" value="Genomic_DNA"/>
</dbReference>
<dbReference type="Pfam" id="PF00027">
    <property type="entry name" value="cNMP_binding"/>
    <property type="match status" value="1"/>
</dbReference>
<dbReference type="InterPro" id="IPR000595">
    <property type="entry name" value="cNMP-bd_dom"/>
</dbReference>
<sequence>MEELISYLLQFGHFNQKQIDLVKAKAEERFLPQGEYFSEAGKIAKHIAFVQEGVLMICYYNNKGEEIVHHFVDENHFVVDLESFNHKISSMIYIRAVTDCKLVSFTFESFKELSGIIMDWDKIINKITIKTLLDKVNVEQPKLHTDAKTRYLDFLKNFPNLANRIPLVHIASYLGITASSLSRIRKNIR</sequence>
<gene>
    <name evidence="2" type="ORF">FXV77_21600</name>
</gene>
<reference evidence="2 3" key="1">
    <citation type="submission" date="2019-08" db="EMBL/GenBank/DDBJ databases">
        <title>Phlebobacter frassis gen. nov. sp. nov., a new member of family Sphingobacteriaceae isolated from sand fly rearing media.</title>
        <authorList>
            <person name="Kakumanu M.L."/>
            <person name="Marayati B.F."/>
            <person name="Wada-Katsumata A."/>
            <person name="Wasserberg G."/>
            <person name="Schal C."/>
            <person name="Apperson C.S."/>
            <person name="Ponnusamy L."/>
        </authorList>
    </citation>
    <scope>NUCLEOTIDE SEQUENCE [LARGE SCALE GENOMIC DNA]</scope>
    <source>
        <strain evidence="2 3">SSI9</strain>
    </source>
</reference>
<evidence type="ECO:0000313" key="3">
    <source>
        <dbReference type="Proteomes" id="UP000322362"/>
    </source>
</evidence>
<keyword evidence="3" id="KW-1185">Reference proteome</keyword>
<proteinExistence type="predicted"/>
<dbReference type="Proteomes" id="UP000322362">
    <property type="component" value="Unassembled WGS sequence"/>
</dbReference>
<dbReference type="Gene3D" id="2.60.120.10">
    <property type="entry name" value="Jelly Rolls"/>
    <property type="match status" value="1"/>
</dbReference>